<reference evidence="1" key="1">
    <citation type="submission" date="2021-01" db="EMBL/GenBank/DDBJ databases">
        <authorList>
            <person name="Sun Q."/>
        </authorList>
    </citation>
    <scope>NUCLEOTIDE SEQUENCE</scope>
    <source>
        <strain evidence="1">YIM B02566</strain>
    </source>
</reference>
<dbReference type="EMBL" id="JAENHL010000007">
    <property type="protein sequence ID" value="MBK1867429.1"/>
    <property type="molecule type" value="Genomic_DNA"/>
</dbReference>
<organism evidence="1 2">
    <name type="scientific">Taklimakanibacter albus</name>
    <dbReference type="NCBI Taxonomy" id="2800327"/>
    <lineage>
        <taxon>Bacteria</taxon>
        <taxon>Pseudomonadati</taxon>
        <taxon>Pseudomonadota</taxon>
        <taxon>Alphaproteobacteria</taxon>
        <taxon>Hyphomicrobiales</taxon>
        <taxon>Aestuariivirgaceae</taxon>
        <taxon>Taklimakanibacter</taxon>
    </lineage>
</organism>
<keyword evidence="2" id="KW-1185">Reference proteome</keyword>
<evidence type="ECO:0000313" key="1">
    <source>
        <dbReference type="EMBL" id="MBK1867429.1"/>
    </source>
</evidence>
<accession>A0ACC5R450</accession>
<sequence>MNLRGLRVLITGAAGGAGASIATCFARAGAYVHIADIDARAVKALAAGPEKISASVCDCGRADAVDQLFEEASAALGGLDVLINNVGIAGPAAAAEDVAPEEWDRTIAVNLSGFFYCVRKAIPLLKQAGGGTILNVSSTSARTGLPHRLPYAVSKVGVLGLTETLARELGPFNIRVNTILPGWINNARANSILERKAKELGVEPKVLMAEELQFISMRTQIEPEEIAEVMMFLCSSGGRHVSGQHIGVCGNAEYER</sequence>
<proteinExistence type="predicted"/>
<dbReference type="Proteomes" id="UP000616151">
    <property type="component" value="Unassembled WGS sequence"/>
</dbReference>
<name>A0ACC5R450_9HYPH</name>
<evidence type="ECO:0000313" key="2">
    <source>
        <dbReference type="Proteomes" id="UP000616151"/>
    </source>
</evidence>
<comment type="caution">
    <text evidence="1">The sequence shown here is derived from an EMBL/GenBank/DDBJ whole genome shotgun (WGS) entry which is preliminary data.</text>
</comment>
<protein>
    <submittedName>
        <fullName evidence="1">SDR family oxidoreductase</fullName>
    </submittedName>
</protein>
<gene>
    <name evidence="1" type="ORF">JHL16_13820</name>
</gene>